<organism evidence="4 5">
    <name type="scientific">Carnegiea gigantea</name>
    <dbReference type="NCBI Taxonomy" id="171969"/>
    <lineage>
        <taxon>Eukaryota</taxon>
        <taxon>Viridiplantae</taxon>
        <taxon>Streptophyta</taxon>
        <taxon>Embryophyta</taxon>
        <taxon>Tracheophyta</taxon>
        <taxon>Spermatophyta</taxon>
        <taxon>Magnoliopsida</taxon>
        <taxon>eudicotyledons</taxon>
        <taxon>Gunneridae</taxon>
        <taxon>Pentapetalae</taxon>
        <taxon>Caryophyllales</taxon>
        <taxon>Cactineae</taxon>
        <taxon>Cactaceae</taxon>
        <taxon>Cactoideae</taxon>
        <taxon>Echinocereeae</taxon>
        <taxon>Carnegiea</taxon>
    </lineage>
</organism>
<dbReference type="OrthoDB" id="1888725at2759"/>
<proteinExistence type="inferred from homology"/>
<comment type="similarity">
    <text evidence="1">Belongs to the Ole e I family.</text>
</comment>
<dbReference type="PANTHER" id="PTHR31614:SF2">
    <property type="entry name" value="F28N24.16 PROTEIN"/>
    <property type="match status" value="1"/>
</dbReference>
<keyword evidence="2" id="KW-1015">Disulfide bond</keyword>
<feature type="chain" id="PRO_5040479135" evidence="3">
    <location>
        <begin position="21"/>
        <end position="165"/>
    </location>
</feature>
<keyword evidence="3" id="KW-0732">Signal</keyword>
<name>A0A9Q1K6K0_9CARY</name>
<sequence length="165" mass="18740">MARFLLGAIAFCLLAISANARVQGQGQDFEIHGHVYCDPCRLQFKTNLSYPLDAMQLKIECKNRDNKTTTFTSETKSRPDGYFVVKVPGDHEEDICEAILTPNKHPQCNEIMATRDRDQVSLADNAGVVGNVRYTNDLFYMTKDADNRCEAIYESLWDDVSEQDY</sequence>
<dbReference type="Proteomes" id="UP001153076">
    <property type="component" value="Unassembled WGS sequence"/>
</dbReference>
<dbReference type="Pfam" id="PF01190">
    <property type="entry name" value="Pollen_Ole_e_1"/>
    <property type="match status" value="1"/>
</dbReference>
<comment type="caution">
    <text evidence="4">The sequence shown here is derived from an EMBL/GenBank/DDBJ whole genome shotgun (WGS) entry which is preliminary data.</text>
</comment>
<dbReference type="EMBL" id="JAKOGI010000262">
    <property type="protein sequence ID" value="KAJ8438266.1"/>
    <property type="molecule type" value="Genomic_DNA"/>
</dbReference>
<keyword evidence="5" id="KW-1185">Reference proteome</keyword>
<accession>A0A9Q1K6K0</accession>
<evidence type="ECO:0000313" key="4">
    <source>
        <dbReference type="EMBL" id="KAJ8438266.1"/>
    </source>
</evidence>
<dbReference type="AlphaFoldDB" id="A0A9Q1K6K0"/>
<feature type="signal peptide" evidence="3">
    <location>
        <begin position="1"/>
        <end position="20"/>
    </location>
</feature>
<dbReference type="PANTHER" id="PTHR31614">
    <property type="entry name" value="PROTEIN DOWNSTREAM OF FLC-RELATED"/>
    <property type="match status" value="1"/>
</dbReference>
<reference evidence="4" key="1">
    <citation type="submission" date="2022-04" db="EMBL/GenBank/DDBJ databases">
        <title>Carnegiea gigantea Genome sequencing and assembly v2.</title>
        <authorList>
            <person name="Copetti D."/>
            <person name="Sanderson M.J."/>
            <person name="Burquez A."/>
            <person name="Wojciechowski M.F."/>
        </authorList>
    </citation>
    <scope>NUCLEOTIDE SEQUENCE</scope>
    <source>
        <strain evidence="4">SGP5-SGP5p</strain>
        <tissue evidence="4">Aerial part</tissue>
    </source>
</reference>
<evidence type="ECO:0000313" key="5">
    <source>
        <dbReference type="Proteomes" id="UP001153076"/>
    </source>
</evidence>
<protein>
    <submittedName>
        <fullName evidence="4">Uncharacterized protein</fullName>
    </submittedName>
</protein>
<evidence type="ECO:0000256" key="3">
    <source>
        <dbReference type="SAM" id="SignalP"/>
    </source>
</evidence>
<evidence type="ECO:0000256" key="1">
    <source>
        <dbReference type="ARBA" id="ARBA00010049"/>
    </source>
</evidence>
<gene>
    <name evidence="4" type="ORF">Cgig2_030631</name>
</gene>
<evidence type="ECO:0000256" key="2">
    <source>
        <dbReference type="ARBA" id="ARBA00023157"/>
    </source>
</evidence>
<dbReference type="InterPro" id="IPR006041">
    <property type="entry name" value="Pollen_Ole_e1_allergen"/>
</dbReference>